<proteinExistence type="predicted"/>
<dbReference type="PROSITE" id="PS50865">
    <property type="entry name" value="ZF_MYND_2"/>
    <property type="match status" value="1"/>
</dbReference>
<evidence type="ECO:0000259" key="5">
    <source>
        <dbReference type="PROSITE" id="PS50865"/>
    </source>
</evidence>
<dbReference type="EMBL" id="KN880544">
    <property type="protein sequence ID" value="KIY66763.1"/>
    <property type="molecule type" value="Genomic_DNA"/>
</dbReference>
<dbReference type="OrthoDB" id="5231159at2759"/>
<reference evidence="6 7" key="1">
    <citation type="journal article" date="2015" name="Fungal Genet. Biol.">
        <title>Evolution of novel wood decay mechanisms in Agaricales revealed by the genome sequences of Fistulina hepatica and Cylindrobasidium torrendii.</title>
        <authorList>
            <person name="Floudas D."/>
            <person name="Held B.W."/>
            <person name="Riley R."/>
            <person name="Nagy L.G."/>
            <person name="Koehler G."/>
            <person name="Ransdell A.S."/>
            <person name="Younus H."/>
            <person name="Chow J."/>
            <person name="Chiniquy J."/>
            <person name="Lipzen A."/>
            <person name="Tritt A."/>
            <person name="Sun H."/>
            <person name="Haridas S."/>
            <person name="LaButti K."/>
            <person name="Ohm R.A."/>
            <person name="Kues U."/>
            <person name="Blanchette R.A."/>
            <person name="Grigoriev I.V."/>
            <person name="Minto R.E."/>
            <person name="Hibbett D.S."/>
        </authorList>
    </citation>
    <scope>NUCLEOTIDE SEQUENCE [LARGE SCALE GENOMIC DNA]</scope>
    <source>
        <strain evidence="6 7">FP15055 ss-10</strain>
    </source>
</reference>
<evidence type="ECO:0000313" key="7">
    <source>
        <dbReference type="Proteomes" id="UP000054007"/>
    </source>
</evidence>
<dbReference type="GO" id="GO:0008270">
    <property type="term" value="F:zinc ion binding"/>
    <property type="evidence" value="ECO:0007669"/>
    <property type="project" value="UniProtKB-KW"/>
</dbReference>
<dbReference type="Gene3D" id="6.10.140.2220">
    <property type="match status" value="1"/>
</dbReference>
<keyword evidence="1" id="KW-0479">Metal-binding</keyword>
<name>A0A0D7B891_9AGAR</name>
<gene>
    <name evidence="6" type="ORF">CYLTODRAFT_444452</name>
</gene>
<dbReference type="Pfam" id="PF01753">
    <property type="entry name" value="zf-MYND"/>
    <property type="match status" value="1"/>
</dbReference>
<dbReference type="InterPro" id="IPR002893">
    <property type="entry name" value="Znf_MYND"/>
</dbReference>
<dbReference type="AlphaFoldDB" id="A0A0D7B891"/>
<keyword evidence="7" id="KW-1185">Reference proteome</keyword>
<feature type="domain" description="MYND-type" evidence="5">
    <location>
        <begin position="448"/>
        <end position="498"/>
    </location>
</feature>
<dbReference type="SUPFAM" id="SSF144232">
    <property type="entry name" value="HIT/MYND zinc finger-like"/>
    <property type="match status" value="1"/>
</dbReference>
<dbReference type="STRING" id="1314674.A0A0D7B891"/>
<keyword evidence="3" id="KW-0862">Zinc</keyword>
<evidence type="ECO:0000256" key="1">
    <source>
        <dbReference type="ARBA" id="ARBA00022723"/>
    </source>
</evidence>
<evidence type="ECO:0000256" key="2">
    <source>
        <dbReference type="ARBA" id="ARBA00022771"/>
    </source>
</evidence>
<dbReference type="Proteomes" id="UP000054007">
    <property type="component" value="Unassembled WGS sequence"/>
</dbReference>
<evidence type="ECO:0000313" key="6">
    <source>
        <dbReference type="EMBL" id="KIY66763.1"/>
    </source>
</evidence>
<protein>
    <recommendedName>
        <fullName evidence="5">MYND-type domain-containing protein</fullName>
    </recommendedName>
</protein>
<evidence type="ECO:0000256" key="3">
    <source>
        <dbReference type="ARBA" id="ARBA00022833"/>
    </source>
</evidence>
<accession>A0A0D7B891</accession>
<sequence length="632" mass="73036">MQRLPGTTQRMLDAYAVNNREDADRLKRDMHRAMRGDIDAMDELAYMARRGMEMSRNNPAMMHMITGSVEAAIINLRLDDFPLATQVRLFPTPSMKRALEGLIALTASAFICPETKQLISRPDAWHAIWTWTTFFIEACVEKTMSTERAREFKQRIIHHVPVFYCNMAKECPALVRTLENRPEFCATWTRLWYSERSTDLGNRHLSQVVSNLLSIGVVHGFETGNKFALQFVNALGGDHDVVDGIVATRLMHACHQRDYEDVRWSLSNITAFMRQEPTRSKYMTLAWAERIAGAMRSTILLFDKTKEDAKLDDIRGLAVIFIVTLFQFMSLGPVHAERILHADLLDTCFTFVATIGLHDSGTHPERVASANATIRPVFNLAKRFAVYYEVLKQLHHFVRVWEPRMAGEIPRDNKEMWEIWEDLRELTNERWKLASQYRRRPEMLCSEPTNCPLYSLFNDTSVPRAINVRHKMCSGCNIMYYCSERCQSFDWANHKIRCKGEQAYQKDIEKQLILPSTGSLRNRMYMRFIGMQDAGRMLLPGGALYGQKEAYLARHPNANPRLLTVEVDYCQYPPKGRITHAEDPDLKSSVMRMNRPDGWTKPVEEALRRSTVQLVLCIMPITEQRATKEFLY</sequence>
<keyword evidence="2 4" id="KW-0863">Zinc-finger</keyword>
<evidence type="ECO:0000256" key="4">
    <source>
        <dbReference type="PROSITE-ProRule" id="PRU00134"/>
    </source>
</evidence>
<organism evidence="6 7">
    <name type="scientific">Cylindrobasidium torrendii FP15055 ss-10</name>
    <dbReference type="NCBI Taxonomy" id="1314674"/>
    <lineage>
        <taxon>Eukaryota</taxon>
        <taxon>Fungi</taxon>
        <taxon>Dikarya</taxon>
        <taxon>Basidiomycota</taxon>
        <taxon>Agaricomycotina</taxon>
        <taxon>Agaricomycetes</taxon>
        <taxon>Agaricomycetidae</taxon>
        <taxon>Agaricales</taxon>
        <taxon>Marasmiineae</taxon>
        <taxon>Physalacriaceae</taxon>
        <taxon>Cylindrobasidium</taxon>
    </lineage>
</organism>